<name>B4CWK3_9BACT</name>
<gene>
    <name evidence="2" type="ORF">CfE428DRAFT_1041</name>
</gene>
<dbReference type="eggNOG" id="ENOG5033SMA">
    <property type="taxonomic scope" value="Bacteria"/>
</dbReference>
<evidence type="ECO:0008006" key="4">
    <source>
        <dbReference type="Google" id="ProtNLM"/>
    </source>
</evidence>
<dbReference type="STRING" id="497964.CfE428DRAFT_1041"/>
<evidence type="ECO:0000256" key="1">
    <source>
        <dbReference type="SAM" id="SignalP"/>
    </source>
</evidence>
<keyword evidence="3" id="KW-1185">Reference proteome</keyword>
<evidence type="ECO:0000313" key="2">
    <source>
        <dbReference type="EMBL" id="EDY21795.1"/>
    </source>
</evidence>
<feature type="chain" id="PRO_5002802795" description="DUF5666 domain-containing protein" evidence="1">
    <location>
        <begin position="21"/>
        <end position="332"/>
    </location>
</feature>
<proteinExistence type="predicted"/>
<dbReference type="EMBL" id="ABVL01000002">
    <property type="protein sequence ID" value="EDY21795.1"/>
    <property type="molecule type" value="Genomic_DNA"/>
</dbReference>
<accession>B4CWK3</accession>
<protein>
    <recommendedName>
        <fullName evidence="4">DUF5666 domain-containing protein</fullName>
    </recommendedName>
</protein>
<feature type="signal peptide" evidence="1">
    <location>
        <begin position="1"/>
        <end position="20"/>
    </location>
</feature>
<organism evidence="2 3">
    <name type="scientific">Chthoniobacter flavus Ellin428</name>
    <dbReference type="NCBI Taxonomy" id="497964"/>
    <lineage>
        <taxon>Bacteria</taxon>
        <taxon>Pseudomonadati</taxon>
        <taxon>Verrucomicrobiota</taxon>
        <taxon>Spartobacteria</taxon>
        <taxon>Chthoniobacterales</taxon>
        <taxon>Chthoniobacteraceae</taxon>
        <taxon>Chthoniobacter</taxon>
    </lineage>
</organism>
<dbReference type="InParanoid" id="B4CWK3"/>
<reference evidence="2 3" key="1">
    <citation type="journal article" date="2011" name="J. Bacteriol.">
        <title>Genome sequence of Chthoniobacter flavus Ellin428, an aerobic heterotrophic soil bacterium.</title>
        <authorList>
            <person name="Kant R."/>
            <person name="van Passel M.W."/>
            <person name="Palva A."/>
            <person name="Lucas S."/>
            <person name="Lapidus A."/>
            <person name="Glavina Del Rio T."/>
            <person name="Dalin E."/>
            <person name="Tice H."/>
            <person name="Bruce D."/>
            <person name="Goodwin L."/>
            <person name="Pitluck S."/>
            <person name="Larimer F.W."/>
            <person name="Land M.L."/>
            <person name="Hauser L."/>
            <person name="Sangwan P."/>
            <person name="de Vos W.M."/>
            <person name="Janssen P.H."/>
            <person name="Smidt H."/>
        </authorList>
    </citation>
    <scope>NUCLEOTIDE SEQUENCE [LARGE SCALE GENOMIC DNA]</scope>
    <source>
        <strain evidence="2 3">Ellin428</strain>
    </source>
</reference>
<sequence length="332" mass="36707" precursor="true">MKLLLTAAFAAILPASILFAEDKPAAPAASAAPAPDKPVLKITPGQVIVPFDRMRRIWGELISLDLATRTGKFRNESNDEVMSFTVMPYAELLHHAAFGDLQDFRVGERAIFRLHENEAGQWVWLTYIQDEMNFLNGHKEFYHVDRIDADKGELECTDAKADMSYVREKGIIIKTDKDTRYWKQGQPVKFADIKIGDQLRTRTHGIGKGKVRVCWDVFLDEESLLKFQNEQKAEEAKRLQAEGSPGYVDKLDGTNVDLTLFQESGELSHKLKPGMKVRVAPAGVDRKAIGTPATGSVTAAKMAGNLGKVSIALDAGSSPLVVGNVARLWEAQ</sequence>
<dbReference type="Proteomes" id="UP000005824">
    <property type="component" value="Unassembled WGS sequence"/>
</dbReference>
<comment type="caution">
    <text evidence="2">The sequence shown here is derived from an EMBL/GenBank/DDBJ whole genome shotgun (WGS) entry which is preliminary data.</text>
</comment>
<keyword evidence="1" id="KW-0732">Signal</keyword>
<dbReference type="AlphaFoldDB" id="B4CWK3"/>
<evidence type="ECO:0000313" key="3">
    <source>
        <dbReference type="Proteomes" id="UP000005824"/>
    </source>
</evidence>
<dbReference type="RefSeq" id="WP_006978367.1">
    <property type="nucleotide sequence ID" value="NZ_ABVL01000002.1"/>
</dbReference>